<dbReference type="InterPro" id="IPR018378">
    <property type="entry name" value="C-type_lectin_CS"/>
</dbReference>
<organism evidence="3 4">
    <name type="scientific">Strigamia maritima</name>
    <name type="common">European centipede</name>
    <name type="synonym">Geophilus maritimus</name>
    <dbReference type="NCBI Taxonomy" id="126957"/>
    <lineage>
        <taxon>Eukaryota</taxon>
        <taxon>Metazoa</taxon>
        <taxon>Ecdysozoa</taxon>
        <taxon>Arthropoda</taxon>
        <taxon>Myriapoda</taxon>
        <taxon>Chilopoda</taxon>
        <taxon>Pleurostigmophora</taxon>
        <taxon>Geophilomorpha</taxon>
        <taxon>Linotaeniidae</taxon>
        <taxon>Strigamia</taxon>
    </lineage>
</organism>
<sequence>MLQRAISSNKTFSEQCSKSFIGFRRIISEEWKTSKNEPIIFDNNSFVVPRSLPVKNNCVAMLKEYNYSISNVECRFNDPLKKACYICESQKCNDNVSQCYKVFIDAVDSIQEASAQCQVEMSESQLASIGNFYLHRDILQAYRVDDPKSICSYIYLGMRSNWIYENVYEEKILYESERLNSLEGTENYCVSVDTGDYEWKSQSCEEKMCFICR</sequence>
<feature type="domain" description="C-type lectin" evidence="2">
    <location>
        <begin position="95"/>
        <end position="213"/>
    </location>
</feature>
<dbReference type="SUPFAM" id="SSF56436">
    <property type="entry name" value="C-type lectin-like"/>
    <property type="match status" value="2"/>
</dbReference>
<dbReference type="InterPro" id="IPR016187">
    <property type="entry name" value="CTDL_fold"/>
</dbReference>
<dbReference type="PROSITE" id="PS50041">
    <property type="entry name" value="C_TYPE_LECTIN_2"/>
    <property type="match status" value="1"/>
</dbReference>
<evidence type="ECO:0000256" key="1">
    <source>
        <dbReference type="ARBA" id="ARBA00023157"/>
    </source>
</evidence>
<reference evidence="3" key="2">
    <citation type="submission" date="2015-02" db="UniProtKB">
        <authorList>
            <consortium name="EnsemblMetazoa"/>
        </authorList>
    </citation>
    <scope>IDENTIFICATION</scope>
</reference>
<dbReference type="Pfam" id="PF00059">
    <property type="entry name" value="Lectin_C"/>
    <property type="match status" value="1"/>
</dbReference>
<keyword evidence="1" id="KW-1015">Disulfide bond</keyword>
<dbReference type="EnsemblMetazoa" id="SMAR009216-RA">
    <property type="protein sequence ID" value="SMAR009216-PA"/>
    <property type="gene ID" value="SMAR009216"/>
</dbReference>
<dbReference type="InterPro" id="IPR001304">
    <property type="entry name" value="C-type_lectin-like"/>
</dbReference>
<reference evidence="4" key="1">
    <citation type="submission" date="2011-05" db="EMBL/GenBank/DDBJ databases">
        <authorList>
            <person name="Richards S.R."/>
            <person name="Qu J."/>
            <person name="Jiang H."/>
            <person name="Jhangiani S.N."/>
            <person name="Agravi P."/>
            <person name="Goodspeed R."/>
            <person name="Gross S."/>
            <person name="Mandapat C."/>
            <person name="Jackson L."/>
            <person name="Mathew T."/>
            <person name="Pu L."/>
            <person name="Thornton R."/>
            <person name="Saada N."/>
            <person name="Wilczek-Boney K.B."/>
            <person name="Lee S."/>
            <person name="Kovar C."/>
            <person name="Wu Y."/>
            <person name="Scherer S.E."/>
            <person name="Worley K.C."/>
            <person name="Muzny D.M."/>
            <person name="Gibbs R."/>
        </authorList>
    </citation>
    <scope>NUCLEOTIDE SEQUENCE</scope>
    <source>
        <strain evidence="4">Brora</strain>
    </source>
</reference>
<name>T1J6E7_STRMM</name>
<dbReference type="HOGENOM" id="CLU_1295827_0_0_1"/>
<dbReference type="PhylomeDB" id="T1J6E7"/>
<proteinExistence type="predicted"/>
<dbReference type="CDD" id="cd00037">
    <property type="entry name" value="CLECT"/>
    <property type="match status" value="1"/>
</dbReference>
<dbReference type="AlphaFoldDB" id="T1J6E7"/>
<keyword evidence="4" id="KW-1185">Reference proteome</keyword>
<dbReference type="Proteomes" id="UP000014500">
    <property type="component" value="Unassembled WGS sequence"/>
</dbReference>
<evidence type="ECO:0000259" key="2">
    <source>
        <dbReference type="PROSITE" id="PS50041"/>
    </source>
</evidence>
<protein>
    <recommendedName>
        <fullName evidence="2">C-type lectin domain-containing protein</fullName>
    </recommendedName>
</protein>
<evidence type="ECO:0000313" key="3">
    <source>
        <dbReference type="EnsemblMetazoa" id="SMAR009216-PA"/>
    </source>
</evidence>
<accession>T1J6E7</accession>
<dbReference type="PROSITE" id="PS00615">
    <property type="entry name" value="C_TYPE_LECTIN_1"/>
    <property type="match status" value="1"/>
</dbReference>
<evidence type="ECO:0000313" key="4">
    <source>
        <dbReference type="Proteomes" id="UP000014500"/>
    </source>
</evidence>
<dbReference type="InterPro" id="IPR016186">
    <property type="entry name" value="C-type_lectin-like/link_sf"/>
</dbReference>
<dbReference type="EMBL" id="JH431878">
    <property type="status" value="NOT_ANNOTATED_CDS"/>
    <property type="molecule type" value="Genomic_DNA"/>
</dbReference>
<dbReference type="Gene3D" id="3.10.100.10">
    <property type="entry name" value="Mannose-Binding Protein A, subunit A"/>
    <property type="match status" value="1"/>
</dbReference>